<evidence type="ECO:0000313" key="2">
    <source>
        <dbReference type="Proteomes" id="UP000263014"/>
    </source>
</evidence>
<organism evidence="1 2">
    <name type="scientific">Hungatella hathewayi</name>
    <dbReference type="NCBI Taxonomy" id="154046"/>
    <lineage>
        <taxon>Bacteria</taxon>
        <taxon>Bacillati</taxon>
        <taxon>Bacillota</taxon>
        <taxon>Clostridia</taxon>
        <taxon>Lachnospirales</taxon>
        <taxon>Lachnospiraceae</taxon>
        <taxon>Hungatella</taxon>
    </lineage>
</organism>
<protein>
    <submittedName>
        <fullName evidence="1">Glycoside hydrolase family 2</fullName>
    </submittedName>
</protein>
<dbReference type="Gene3D" id="2.60.120.260">
    <property type="entry name" value="Galactose-binding domain-like"/>
    <property type="match status" value="1"/>
</dbReference>
<dbReference type="AlphaFoldDB" id="A0A374PDN3"/>
<comment type="caution">
    <text evidence="1">The sequence shown here is derived from an EMBL/GenBank/DDBJ whole genome shotgun (WGS) entry which is preliminary data.</text>
</comment>
<reference evidence="1 2" key="1">
    <citation type="submission" date="2018-08" db="EMBL/GenBank/DDBJ databases">
        <title>A genome reference for cultivated species of the human gut microbiota.</title>
        <authorList>
            <person name="Zou Y."/>
            <person name="Xue W."/>
            <person name="Luo G."/>
        </authorList>
    </citation>
    <scope>NUCLEOTIDE SEQUENCE [LARGE SCALE GENOMIC DNA]</scope>
    <source>
        <strain evidence="1 2">TM09-12</strain>
    </source>
</reference>
<dbReference type="RefSeq" id="WP_117630413.1">
    <property type="nucleotide sequence ID" value="NZ_QSON01000001.1"/>
</dbReference>
<name>A0A374PDN3_9FIRM</name>
<dbReference type="GO" id="GO:0016787">
    <property type="term" value="F:hydrolase activity"/>
    <property type="evidence" value="ECO:0007669"/>
    <property type="project" value="UniProtKB-KW"/>
</dbReference>
<dbReference type="InterPro" id="IPR053161">
    <property type="entry name" value="Ulvan_degrading_GH"/>
</dbReference>
<dbReference type="Proteomes" id="UP000263014">
    <property type="component" value="Unassembled WGS sequence"/>
</dbReference>
<accession>A0A374PDN3</accession>
<sequence length="894" mass="101765">MDRIEKVINGEYDNHMMPFLWMHGEERNVIKDYLEKIAGCGMGAVCLESRPYEAFLEEPWWKDLEFITGECERLGMDVWILDDKHFPTGYAAGMIEERYPQLRKMYLTVRSLDFVGPKKNGRILLKWLKTDRPNIMNVGAEKPELCDSDCGETQVLGVLAARKSGDREIDEESILFLPYEEEKGILKWDIPEGEWSVFLLSATYQGGEAATEGYLNPLQREAAEVLLETVYVPHYERLKEKFGTVIKGFFSDEPRLGNAKGPDASIGRYEMPLPWKPGMERELAAELDLSEQELMKRLLLLFLGDSAGAHEIRYQYMDFISRMYSENFSNVIGNWCTERGIEYIGHVIEDNNAHARLGYGAGHFFKSMSGQDMSGIDVVLHQLMPRQNRHMFKSFTSTGWDGEFFTFGLARLGASLGHLDPRKKGRTMCEVFGAYGWAEGLKLMKWITDHMVANGVNYFVPHAFSMKDFPDLDCPPHLYAHGNNPEFTYLNILSEYTNRLGFLLSGGKHGGNTGLLYHAEAEWSGNYMLFQKPARVMSENQIEFDILSADMLTQSRTVGGGQIVVNGQKFCSLIVPYAQRLPEKLIKSLVRLGENGLNILFIDELPEALSEKGGDIGLLNKLHSISRVCTLQELPEKLEGETDRLITDREVPYLRYYHYFHEDGEIFLLFNEDLYENLNVHVTFPTDQPLHGYAPMENRRVDLPREGEGYSITLAKGELMVLYTNTAEEKETKVGNVLSQAAVFEAVNAFSLKNQHWTVEVGKGLGGPKQQIWEFDSLPDLDRISELEDFSGELIYRTEFSSCLEQMSLVIEEVNEIAEVHLNGISVGRRISYPYAFDLTGYSIGGKNVLEIRVVNNLGRYRKDYLSQFIVMEPLGITGDVVLYSRRNDLIEEG</sequence>
<dbReference type="InterPro" id="IPR008979">
    <property type="entry name" value="Galactose-bd-like_sf"/>
</dbReference>
<dbReference type="PANTHER" id="PTHR36848">
    <property type="entry name" value="DNA-BINDING PROTEIN (PUTATIVE SECRETED PROTEIN)-RELATED"/>
    <property type="match status" value="1"/>
</dbReference>
<dbReference type="PANTHER" id="PTHR36848:SF2">
    <property type="entry name" value="SECRETED PROTEIN"/>
    <property type="match status" value="1"/>
</dbReference>
<dbReference type="EMBL" id="QSON01000001">
    <property type="protein sequence ID" value="RGJ07954.1"/>
    <property type="molecule type" value="Genomic_DNA"/>
</dbReference>
<dbReference type="SUPFAM" id="SSF49785">
    <property type="entry name" value="Galactose-binding domain-like"/>
    <property type="match status" value="1"/>
</dbReference>
<gene>
    <name evidence="1" type="ORF">DXD79_00625</name>
</gene>
<proteinExistence type="predicted"/>
<keyword evidence="1" id="KW-0378">Hydrolase</keyword>
<evidence type="ECO:0000313" key="1">
    <source>
        <dbReference type="EMBL" id="RGJ07954.1"/>
    </source>
</evidence>